<keyword evidence="1" id="KW-0808">Transferase</keyword>
<sequence>MQIVLDSFLASAVMRSPRTTAYLMAAVNIRLTFSDSDKFSTIDWINCLWLLSKLCRDAAGSDWCAVGSWSVRGGKAAPSWLGSSSLEVDQKSDRQPIEILKAISISSHLVRLVAQPGYSCLVLLKLHVLAAFYLSHSSMLPKDVSFGSLPVNTTPNIIPKL</sequence>
<name>A0A5A7QSF9_STRAF</name>
<protein>
    <submittedName>
        <fullName evidence="1">Ribosomal RNA large subunit methyltransferase H</fullName>
    </submittedName>
</protein>
<keyword evidence="1" id="KW-0489">Methyltransferase</keyword>
<dbReference type="AlphaFoldDB" id="A0A5A7QSF9"/>
<dbReference type="GO" id="GO:0032259">
    <property type="term" value="P:methylation"/>
    <property type="evidence" value="ECO:0007669"/>
    <property type="project" value="UniProtKB-KW"/>
</dbReference>
<proteinExistence type="predicted"/>
<dbReference type="GO" id="GO:0008168">
    <property type="term" value="F:methyltransferase activity"/>
    <property type="evidence" value="ECO:0007669"/>
    <property type="project" value="UniProtKB-KW"/>
</dbReference>
<dbReference type="EMBL" id="BKCP01007671">
    <property type="protein sequence ID" value="GER46871.1"/>
    <property type="molecule type" value="Genomic_DNA"/>
</dbReference>
<reference evidence="2" key="1">
    <citation type="journal article" date="2019" name="Curr. Biol.">
        <title>Genome Sequence of Striga asiatica Provides Insight into the Evolution of Plant Parasitism.</title>
        <authorList>
            <person name="Yoshida S."/>
            <person name="Kim S."/>
            <person name="Wafula E.K."/>
            <person name="Tanskanen J."/>
            <person name="Kim Y.M."/>
            <person name="Honaas L."/>
            <person name="Yang Z."/>
            <person name="Spallek T."/>
            <person name="Conn C.E."/>
            <person name="Ichihashi Y."/>
            <person name="Cheong K."/>
            <person name="Cui S."/>
            <person name="Der J.P."/>
            <person name="Gundlach H."/>
            <person name="Jiao Y."/>
            <person name="Hori C."/>
            <person name="Ishida J.K."/>
            <person name="Kasahara H."/>
            <person name="Kiba T."/>
            <person name="Kim M.S."/>
            <person name="Koo N."/>
            <person name="Laohavisit A."/>
            <person name="Lee Y.H."/>
            <person name="Lumba S."/>
            <person name="McCourt P."/>
            <person name="Mortimer J.C."/>
            <person name="Mutuku J.M."/>
            <person name="Nomura T."/>
            <person name="Sasaki-Sekimoto Y."/>
            <person name="Seto Y."/>
            <person name="Wang Y."/>
            <person name="Wakatake T."/>
            <person name="Sakakibara H."/>
            <person name="Demura T."/>
            <person name="Yamaguchi S."/>
            <person name="Yoneyama K."/>
            <person name="Manabe R.I."/>
            <person name="Nelson D.C."/>
            <person name="Schulman A.H."/>
            <person name="Timko M.P."/>
            <person name="dePamphilis C.W."/>
            <person name="Choi D."/>
            <person name="Shirasu K."/>
        </authorList>
    </citation>
    <scope>NUCLEOTIDE SEQUENCE [LARGE SCALE GENOMIC DNA]</scope>
    <source>
        <strain evidence="2">cv. UVA1</strain>
    </source>
</reference>
<organism evidence="1 2">
    <name type="scientific">Striga asiatica</name>
    <name type="common">Asiatic witchweed</name>
    <name type="synonym">Buchnera asiatica</name>
    <dbReference type="NCBI Taxonomy" id="4170"/>
    <lineage>
        <taxon>Eukaryota</taxon>
        <taxon>Viridiplantae</taxon>
        <taxon>Streptophyta</taxon>
        <taxon>Embryophyta</taxon>
        <taxon>Tracheophyta</taxon>
        <taxon>Spermatophyta</taxon>
        <taxon>Magnoliopsida</taxon>
        <taxon>eudicotyledons</taxon>
        <taxon>Gunneridae</taxon>
        <taxon>Pentapetalae</taxon>
        <taxon>asterids</taxon>
        <taxon>lamiids</taxon>
        <taxon>Lamiales</taxon>
        <taxon>Orobanchaceae</taxon>
        <taxon>Buchnereae</taxon>
        <taxon>Striga</taxon>
    </lineage>
</organism>
<comment type="caution">
    <text evidence="1">The sequence shown here is derived from an EMBL/GenBank/DDBJ whole genome shotgun (WGS) entry which is preliminary data.</text>
</comment>
<accession>A0A5A7QSF9</accession>
<keyword evidence="2" id="KW-1185">Reference proteome</keyword>
<gene>
    <name evidence="1" type="ORF">STAS_23948</name>
</gene>
<dbReference type="Proteomes" id="UP000325081">
    <property type="component" value="Unassembled WGS sequence"/>
</dbReference>
<evidence type="ECO:0000313" key="1">
    <source>
        <dbReference type="EMBL" id="GER46871.1"/>
    </source>
</evidence>
<evidence type="ECO:0000313" key="2">
    <source>
        <dbReference type="Proteomes" id="UP000325081"/>
    </source>
</evidence>